<dbReference type="EMBL" id="BTGU01000172">
    <property type="protein sequence ID" value="GMN64222.1"/>
    <property type="molecule type" value="Genomic_DNA"/>
</dbReference>
<comment type="caution">
    <text evidence="2">The sequence shown here is derived from an EMBL/GenBank/DDBJ whole genome shotgun (WGS) entry which is preliminary data.</text>
</comment>
<feature type="chain" id="PRO_5041726048" evidence="1">
    <location>
        <begin position="19"/>
        <end position="151"/>
    </location>
</feature>
<evidence type="ECO:0000313" key="2">
    <source>
        <dbReference type="EMBL" id="GMN64222.1"/>
    </source>
</evidence>
<gene>
    <name evidence="2" type="ORF">TIFTF001_033289</name>
</gene>
<dbReference type="Proteomes" id="UP001187192">
    <property type="component" value="Unassembled WGS sequence"/>
</dbReference>
<dbReference type="AlphaFoldDB" id="A0AA88J7P5"/>
<protein>
    <submittedName>
        <fullName evidence="2">Uncharacterized protein</fullName>
    </submittedName>
</protein>
<name>A0AA88J7P5_FICCA</name>
<sequence>MGAKIALLIFSLVKDVHEQDVCGAPIVNQDTPNSVISYLDFSNQSIIVWVKKFVGFIIGEGNRDIVLAGYLCDVFNHVNVFPMWGVPEQSLSGDLVYHVLCRGDHGSLLTELPTSVLGSDAASALQVAFSMAACGALELPKGVDENSNGIH</sequence>
<organism evidence="2 3">
    <name type="scientific">Ficus carica</name>
    <name type="common">Common fig</name>
    <dbReference type="NCBI Taxonomy" id="3494"/>
    <lineage>
        <taxon>Eukaryota</taxon>
        <taxon>Viridiplantae</taxon>
        <taxon>Streptophyta</taxon>
        <taxon>Embryophyta</taxon>
        <taxon>Tracheophyta</taxon>
        <taxon>Spermatophyta</taxon>
        <taxon>Magnoliopsida</taxon>
        <taxon>eudicotyledons</taxon>
        <taxon>Gunneridae</taxon>
        <taxon>Pentapetalae</taxon>
        <taxon>rosids</taxon>
        <taxon>fabids</taxon>
        <taxon>Rosales</taxon>
        <taxon>Moraceae</taxon>
        <taxon>Ficeae</taxon>
        <taxon>Ficus</taxon>
    </lineage>
</organism>
<proteinExistence type="predicted"/>
<keyword evidence="1" id="KW-0732">Signal</keyword>
<keyword evidence="3" id="KW-1185">Reference proteome</keyword>
<evidence type="ECO:0000313" key="3">
    <source>
        <dbReference type="Proteomes" id="UP001187192"/>
    </source>
</evidence>
<evidence type="ECO:0000256" key="1">
    <source>
        <dbReference type="SAM" id="SignalP"/>
    </source>
</evidence>
<accession>A0AA88J7P5</accession>
<reference evidence="2" key="1">
    <citation type="submission" date="2023-07" db="EMBL/GenBank/DDBJ databases">
        <title>draft genome sequence of fig (Ficus carica).</title>
        <authorList>
            <person name="Takahashi T."/>
            <person name="Nishimura K."/>
        </authorList>
    </citation>
    <scope>NUCLEOTIDE SEQUENCE</scope>
</reference>
<feature type="signal peptide" evidence="1">
    <location>
        <begin position="1"/>
        <end position="18"/>
    </location>
</feature>